<protein>
    <submittedName>
        <fullName evidence="7">G2657 protein</fullName>
    </submittedName>
</protein>
<feature type="compositionally biased region" description="Low complexity" evidence="5">
    <location>
        <begin position="453"/>
        <end position="467"/>
    </location>
</feature>
<evidence type="ECO:0000256" key="5">
    <source>
        <dbReference type="SAM" id="MobiDB-lite"/>
    </source>
</evidence>
<dbReference type="PANTHER" id="PTHR13375:SF3">
    <property type="entry name" value="THO COMPLEX SUBUNIT 5 HOMOLOG"/>
    <property type="match status" value="1"/>
</dbReference>
<organism evidence="7 8">
    <name type="scientific">Coccomyxa viridis</name>
    <dbReference type="NCBI Taxonomy" id="1274662"/>
    <lineage>
        <taxon>Eukaryota</taxon>
        <taxon>Viridiplantae</taxon>
        <taxon>Chlorophyta</taxon>
        <taxon>core chlorophytes</taxon>
        <taxon>Trebouxiophyceae</taxon>
        <taxon>Trebouxiophyceae incertae sedis</taxon>
        <taxon>Coccomyxaceae</taxon>
        <taxon>Coccomyxa</taxon>
    </lineage>
</organism>
<accession>A0ABP1FKW7</accession>
<dbReference type="Proteomes" id="UP001497392">
    <property type="component" value="Unassembled WGS sequence"/>
</dbReference>
<name>A0ABP1FKW7_9CHLO</name>
<keyword evidence="3" id="KW-0539">Nucleus</keyword>
<reference evidence="7 8" key="1">
    <citation type="submission" date="2024-06" db="EMBL/GenBank/DDBJ databases">
        <authorList>
            <person name="Kraege A."/>
            <person name="Thomma B."/>
        </authorList>
    </citation>
    <scope>NUCLEOTIDE SEQUENCE [LARGE SCALE GENOMIC DNA]</scope>
</reference>
<comment type="subcellular location">
    <subcellularLocation>
        <location evidence="1">Nucleus</location>
    </subcellularLocation>
</comment>
<dbReference type="InterPro" id="IPR019163">
    <property type="entry name" value="THO_Thoc5"/>
</dbReference>
<gene>
    <name evidence="7" type="primary">g2657</name>
    <name evidence="7" type="ORF">VP750_LOCUS2274</name>
</gene>
<feature type="region of interest" description="Disordered" evidence="5">
    <location>
        <begin position="381"/>
        <end position="467"/>
    </location>
</feature>
<evidence type="ECO:0000256" key="4">
    <source>
        <dbReference type="SAM" id="Coils"/>
    </source>
</evidence>
<keyword evidence="6" id="KW-1133">Transmembrane helix</keyword>
<comment type="similarity">
    <text evidence="2">Belongs to the THOC5 family.</text>
</comment>
<evidence type="ECO:0000256" key="6">
    <source>
        <dbReference type="SAM" id="Phobius"/>
    </source>
</evidence>
<evidence type="ECO:0000313" key="7">
    <source>
        <dbReference type="EMBL" id="CAL5220615.1"/>
    </source>
</evidence>
<dbReference type="Pfam" id="PF09991">
    <property type="entry name" value="DUF2232"/>
    <property type="match status" value="1"/>
</dbReference>
<feature type="coiled-coil region" evidence="4">
    <location>
        <begin position="155"/>
        <end position="182"/>
    </location>
</feature>
<feature type="transmembrane region" description="Helical" evidence="6">
    <location>
        <begin position="497"/>
        <end position="515"/>
    </location>
</feature>
<feature type="compositionally biased region" description="Basic and acidic residues" evidence="5">
    <location>
        <begin position="425"/>
        <end position="436"/>
    </location>
</feature>
<feature type="transmembrane region" description="Helical" evidence="6">
    <location>
        <begin position="644"/>
        <end position="669"/>
    </location>
</feature>
<feature type="transmembrane region" description="Helical" evidence="6">
    <location>
        <begin position="613"/>
        <end position="632"/>
    </location>
</feature>
<feature type="region of interest" description="Disordered" evidence="5">
    <location>
        <begin position="241"/>
        <end position="295"/>
    </location>
</feature>
<dbReference type="InterPro" id="IPR018710">
    <property type="entry name" value="DUF2232"/>
</dbReference>
<keyword evidence="6" id="KW-0812">Transmembrane</keyword>
<keyword evidence="8" id="KW-1185">Reference proteome</keyword>
<evidence type="ECO:0000313" key="8">
    <source>
        <dbReference type="Proteomes" id="UP001497392"/>
    </source>
</evidence>
<sequence length="694" mass="76198">MDQACDSLRQVAAGLQQCLEEEAPREKKYVLLLKGLACIAELKNQNQRLCEETERMQTSTAEAKAQYDAAELSLQNLLYEKGHYLKEIRACRSFKSKYSDEEIGLISEEEFMRSAPEQFKEGCEDPHKRMLQRLEHEKWMRIEAMKAVDAENSRRDALVAKAAQQRANIAQLEEQLAAVRTIAEPLRARLDIPPMQQHFQQLQSLDQLPQPLHTAFLQLRAAQEAFGLPADIAISGDPAEADAMHKSDGAQPMDEDAAEATPAGDLDMEPGEQPVPKKQKVSGRTDPSAKKAHPMSVLITAKTEPPRTIRLQWLTALQLVTAASTNTAERDYLAQLFPGDDGLFVPSEVAHAAAGGHLTWDAERLDRPYRWAQDIAGMRTVPPLEEANNPKDQARASTDGGAAAVRRMAQASREHGVGRQRRRCIHEQRSHAKNEQNAKPCQVRHSSDGPGVSENSSEAGASSALADEASLEIRKQQQSLPGVHQDPEKIQRLVETAMLAAVGGVLYTLATVLKLQGYSAYVQPMPVVVAAMRWGPAAARKTMTATCFLLLVLLGPLQSCTFLLNQGLLAATLGAFWSAQVHWAISVPAAALVRVTGTLAYIVLSSWTMNENLFALLLSNVYALLDQFNAFIGASGAPPPTVVIVVIGSMLTVNASLYVFLMHIVYAVLLRSMGYTITTIPKPVERLIFRQQVA</sequence>
<comment type="caution">
    <text evidence="7">The sequence shown here is derived from an EMBL/GenBank/DDBJ whole genome shotgun (WGS) entry which is preliminary data.</text>
</comment>
<evidence type="ECO:0000256" key="2">
    <source>
        <dbReference type="ARBA" id="ARBA00008044"/>
    </source>
</evidence>
<proteinExistence type="inferred from homology"/>
<dbReference type="PANTHER" id="PTHR13375">
    <property type="entry name" value="FMS INTERACTING PROTEIN"/>
    <property type="match status" value="1"/>
</dbReference>
<evidence type="ECO:0000256" key="1">
    <source>
        <dbReference type="ARBA" id="ARBA00004123"/>
    </source>
</evidence>
<feature type="transmembrane region" description="Helical" evidence="6">
    <location>
        <begin position="583"/>
        <end position="604"/>
    </location>
</feature>
<keyword evidence="4" id="KW-0175">Coiled coil</keyword>
<keyword evidence="6" id="KW-0472">Membrane</keyword>
<dbReference type="EMBL" id="CAXHTA020000004">
    <property type="protein sequence ID" value="CAL5220615.1"/>
    <property type="molecule type" value="Genomic_DNA"/>
</dbReference>
<evidence type="ECO:0000256" key="3">
    <source>
        <dbReference type="ARBA" id="ARBA00023242"/>
    </source>
</evidence>
<feature type="transmembrane region" description="Helical" evidence="6">
    <location>
        <begin position="548"/>
        <end position="577"/>
    </location>
</feature>
<dbReference type="Pfam" id="PF09766">
    <property type="entry name" value="FmiP_Thoc5"/>
    <property type="match status" value="1"/>
</dbReference>